<organism evidence="8 9">
    <name type="scientific">Callorhinchus milii</name>
    <name type="common">Ghost shark</name>
    <dbReference type="NCBI Taxonomy" id="7868"/>
    <lineage>
        <taxon>Eukaryota</taxon>
        <taxon>Metazoa</taxon>
        <taxon>Chordata</taxon>
        <taxon>Craniata</taxon>
        <taxon>Vertebrata</taxon>
        <taxon>Chondrichthyes</taxon>
        <taxon>Holocephali</taxon>
        <taxon>Chimaeriformes</taxon>
        <taxon>Callorhinchidae</taxon>
        <taxon>Callorhinchus</taxon>
    </lineage>
</organism>
<evidence type="ECO:0000256" key="2">
    <source>
        <dbReference type="ARBA" id="ARBA00004514"/>
    </source>
</evidence>
<evidence type="ECO:0000313" key="8">
    <source>
        <dbReference type="Ensembl" id="ENSCMIP00000004298.1"/>
    </source>
</evidence>
<dbReference type="InterPro" id="IPR000834">
    <property type="entry name" value="Peptidase_M14"/>
</dbReference>
<dbReference type="Gene3D" id="2.60.40.3120">
    <property type="match status" value="1"/>
</dbReference>
<dbReference type="Proteomes" id="UP000314986">
    <property type="component" value="Unassembled WGS sequence"/>
</dbReference>
<reference evidence="9" key="2">
    <citation type="journal article" date="2007" name="PLoS Biol.">
        <title>Survey sequencing and comparative analysis of the elephant shark (Callorhinchus milii) genome.</title>
        <authorList>
            <person name="Venkatesh B."/>
            <person name="Kirkness E.F."/>
            <person name="Loh Y.H."/>
            <person name="Halpern A.L."/>
            <person name="Lee A.P."/>
            <person name="Johnson J."/>
            <person name="Dandona N."/>
            <person name="Viswanathan L.D."/>
            <person name="Tay A."/>
            <person name="Venter J.C."/>
            <person name="Strausberg R.L."/>
            <person name="Brenner S."/>
        </authorList>
    </citation>
    <scope>NUCLEOTIDE SEQUENCE [LARGE SCALE GENOMIC DNA]</scope>
</reference>
<comment type="cofactor">
    <cofactor evidence="1">
        <name>Zn(2+)</name>
        <dbReference type="ChEBI" id="CHEBI:29105"/>
    </cofactor>
</comment>
<dbReference type="Gene3D" id="3.40.630.10">
    <property type="entry name" value="Zn peptidases"/>
    <property type="match status" value="1"/>
</dbReference>
<dbReference type="PROSITE" id="PS52035">
    <property type="entry name" value="PEPTIDASE_M14"/>
    <property type="match status" value="1"/>
</dbReference>
<evidence type="ECO:0000313" key="9">
    <source>
        <dbReference type="Proteomes" id="UP000314986"/>
    </source>
</evidence>
<dbReference type="Pfam" id="PF18027">
    <property type="entry name" value="Pepdidase_M14_N"/>
    <property type="match status" value="1"/>
</dbReference>
<feature type="domain" description="Peptidase M14" evidence="7">
    <location>
        <begin position="273"/>
        <end position="421"/>
    </location>
</feature>
<keyword evidence="4" id="KW-0645">Protease</keyword>
<dbReference type="InParanoid" id="A0A4W3GKM3"/>
<accession>A0A4W3GKM3</accession>
<reference evidence="8" key="5">
    <citation type="submission" date="2025-09" db="UniProtKB">
        <authorList>
            <consortium name="Ensembl"/>
        </authorList>
    </citation>
    <scope>IDENTIFICATION</scope>
</reference>
<protein>
    <submittedName>
        <fullName evidence="8">AGBL carboxypeptidase 3</fullName>
    </submittedName>
</protein>
<keyword evidence="4" id="KW-0121">Carboxypeptidase</keyword>
<evidence type="ECO:0000256" key="1">
    <source>
        <dbReference type="ARBA" id="ARBA00001947"/>
    </source>
</evidence>
<dbReference type="Ensembl" id="ENSCMIT00000004459.1">
    <property type="protein sequence ID" value="ENSCMIP00000004298.1"/>
    <property type="gene ID" value="ENSCMIG00000002570.1"/>
</dbReference>
<keyword evidence="4" id="KW-0378">Hydrolase</keyword>
<sequence>TFIERLSRREDVAWSIYEQLGSRTTQLVLEKQFGREVRRLRKPRDLYGLSALRSAQVPCWPQECEVLKERIRHIEGIFPEPEPLYKPTGQEQSLECLAPEEGLLVYVSNKACKEPYFTYSRVGGSPRPLRQATYNVDKQSDTLLFEARFESGNLHKAFKVGDYDYELLLRADLYTNKHTQWYYFQVGNMQRGVCYRFTITNLLKPTSLYSAGMRPLMYSVREAEERGMGWHRVGTGISYYRNNRSQASRQCYSLTWKLCFPHSGDTCYFAHCYPFTYSDLQDYLAGISSDPVRSRYCKLRVLCRSLGGNMVYVLTVTNPSRSPQLTSGKKAVVVTARVHPGETNSSWVMKGFLDYLLGGSEDASLLRDMFLFKVVPMLNPDGVVVGNYRCSLAGQDLNRNYRTCLKQHFPPVWYMRNLIKR</sequence>
<dbReference type="GO" id="GO:0004181">
    <property type="term" value="F:metallocarboxypeptidase activity"/>
    <property type="evidence" value="ECO:0007669"/>
    <property type="project" value="InterPro"/>
</dbReference>
<dbReference type="AlphaFoldDB" id="A0A4W3GKM3"/>
<comment type="catalytic activity">
    <reaction evidence="5">
        <text>(L-glutamyl)(n+1)-gamma-L-glutamyl-L-glutamyl-[protein] + H2O = (L-glutamyl)(n)-gamma-L-glutamyl-L-glutamyl-[protein] + L-glutamate</text>
        <dbReference type="Rhea" id="RHEA:60004"/>
        <dbReference type="Rhea" id="RHEA-COMP:15519"/>
        <dbReference type="Rhea" id="RHEA-COMP:15675"/>
        <dbReference type="ChEBI" id="CHEBI:15377"/>
        <dbReference type="ChEBI" id="CHEBI:29985"/>
        <dbReference type="ChEBI" id="CHEBI:143623"/>
    </reaction>
    <physiologicalReaction direction="left-to-right" evidence="5">
        <dbReference type="Rhea" id="RHEA:60005"/>
    </physiologicalReaction>
</comment>
<dbReference type="OMA" id="NEANAHN"/>
<comment type="subcellular location">
    <subcellularLocation>
        <location evidence="2">Cytoplasm</location>
        <location evidence="2">Cytosol</location>
    </subcellularLocation>
</comment>
<proteinExistence type="inferred from homology"/>
<comment type="caution">
    <text evidence="6">Lacks conserved residue(s) required for the propagation of feature annotation.</text>
</comment>
<dbReference type="Pfam" id="PF00246">
    <property type="entry name" value="Peptidase_M14"/>
    <property type="match status" value="1"/>
</dbReference>
<dbReference type="InterPro" id="IPR040626">
    <property type="entry name" value="Pepdidase_M14_N"/>
</dbReference>
<reference evidence="8" key="4">
    <citation type="submission" date="2025-08" db="UniProtKB">
        <authorList>
            <consortium name="Ensembl"/>
        </authorList>
    </citation>
    <scope>IDENTIFICATION</scope>
</reference>
<evidence type="ECO:0000259" key="7">
    <source>
        <dbReference type="PROSITE" id="PS52035"/>
    </source>
</evidence>
<dbReference type="GeneTree" id="ENSGT00940000160916"/>
<evidence type="ECO:0000256" key="6">
    <source>
        <dbReference type="PROSITE-ProRule" id="PRU01379"/>
    </source>
</evidence>
<dbReference type="SUPFAM" id="SSF53187">
    <property type="entry name" value="Zn-dependent exopeptidases"/>
    <property type="match status" value="1"/>
</dbReference>
<evidence type="ECO:0000256" key="3">
    <source>
        <dbReference type="ARBA" id="ARBA00005988"/>
    </source>
</evidence>
<evidence type="ECO:0000256" key="4">
    <source>
        <dbReference type="ARBA" id="ARBA00022645"/>
    </source>
</evidence>
<dbReference type="PANTHER" id="PTHR12756">
    <property type="entry name" value="CYTOSOLIC CARBOXYPEPTIDASE"/>
    <property type="match status" value="1"/>
</dbReference>
<name>A0A4W3GKM3_CALMI</name>
<evidence type="ECO:0000256" key="5">
    <source>
        <dbReference type="ARBA" id="ARBA00029302"/>
    </source>
</evidence>
<comment type="similarity">
    <text evidence="3 6">Belongs to the peptidase M14 family.</text>
</comment>
<dbReference type="GO" id="GO:0008270">
    <property type="term" value="F:zinc ion binding"/>
    <property type="evidence" value="ECO:0007669"/>
    <property type="project" value="InterPro"/>
</dbReference>
<dbReference type="GO" id="GO:0006508">
    <property type="term" value="P:proteolysis"/>
    <property type="evidence" value="ECO:0007669"/>
    <property type="project" value="InterPro"/>
</dbReference>
<reference evidence="9" key="1">
    <citation type="journal article" date="2006" name="Science">
        <title>Ancient noncoding elements conserved in the human genome.</title>
        <authorList>
            <person name="Venkatesh B."/>
            <person name="Kirkness E.F."/>
            <person name="Loh Y.H."/>
            <person name="Halpern A.L."/>
            <person name="Lee A.P."/>
            <person name="Johnson J."/>
            <person name="Dandona N."/>
            <person name="Viswanathan L.D."/>
            <person name="Tay A."/>
            <person name="Venter J.C."/>
            <person name="Strausberg R.L."/>
            <person name="Brenner S."/>
        </authorList>
    </citation>
    <scope>NUCLEOTIDE SEQUENCE [LARGE SCALE GENOMIC DNA]</scope>
</reference>
<keyword evidence="9" id="KW-1185">Reference proteome</keyword>
<reference evidence="9" key="3">
    <citation type="journal article" date="2014" name="Nature">
        <title>Elephant shark genome provides unique insights into gnathostome evolution.</title>
        <authorList>
            <consortium name="International Elephant Shark Genome Sequencing Consortium"/>
            <person name="Venkatesh B."/>
            <person name="Lee A.P."/>
            <person name="Ravi V."/>
            <person name="Maurya A.K."/>
            <person name="Lian M.M."/>
            <person name="Swann J.B."/>
            <person name="Ohta Y."/>
            <person name="Flajnik M.F."/>
            <person name="Sutoh Y."/>
            <person name="Kasahara M."/>
            <person name="Hoon S."/>
            <person name="Gangu V."/>
            <person name="Roy S.W."/>
            <person name="Irimia M."/>
            <person name="Korzh V."/>
            <person name="Kondrychyn I."/>
            <person name="Lim Z.W."/>
            <person name="Tay B.H."/>
            <person name="Tohari S."/>
            <person name="Kong K.W."/>
            <person name="Ho S."/>
            <person name="Lorente-Galdos B."/>
            <person name="Quilez J."/>
            <person name="Marques-Bonet T."/>
            <person name="Raney B.J."/>
            <person name="Ingham P.W."/>
            <person name="Tay A."/>
            <person name="Hillier L.W."/>
            <person name="Minx P."/>
            <person name="Boehm T."/>
            <person name="Wilson R.K."/>
            <person name="Brenner S."/>
            <person name="Warren W.C."/>
        </authorList>
    </citation>
    <scope>NUCLEOTIDE SEQUENCE [LARGE SCALE GENOMIC DNA]</scope>
</reference>
<dbReference type="InterPro" id="IPR050821">
    <property type="entry name" value="Cytosolic_carboxypeptidase"/>
</dbReference>
<dbReference type="PANTHER" id="PTHR12756:SF23">
    <property type="entry name" value="CYTOSOLIC CARBOXYPEPTIDASE 3"/>
    <property type="match status" value="1"/>
</dbReference>
<dbReference type="GO" id="GO:0005829">
    <property type="term" value="C:cytosol"/>
    <property type="evidence" value="ECO:0007669"/>
    <property type="project" value="UniProtKB-SubCell"/>
</dbReference>